<dbReference type="InterPro" id="IPR002401">
    <property type="entry name" value="Cyt_P450_E_grp-I"/>
</dbReference>
<protein>
    <submittedName>
        <fullName evidence="9">Cytochrome P450</fullName>
    </submittedName>
</protein>
<organism evidence="9 10">
    <name type="scientific">Paraphaeosphaeria sporulosa</name>
    <dbReference type="NCBI Taxonomy" id="1460663"/>
    <lineage>
        <taxon>Eukaryota</taxon>
        <taxon>Fungi</taxon>
        <taxon>Dikarya</taxon>
        <taxon>Ascomycota</taxon>
        <taxon>Pezizomycotina</taxon>
        <taxon>Dothideomycetes</taxon>
        <taxon>Pleosporomycetidae</taxon>
        <taxon>Pleosporales</taxon>
        <taxon>Massarineae</taxon>
        <taxon>Didymosphaeriaceae</taxon>
        <taxon>Paraphaeosphaeria</taxon>
    </lineage>
</organism>
<feature type="binding site" description="axial binding residue" evidence="6">
    <location>
        <position position="464"/>
    </location>
    <ligand>
        <name>heme</name>
        <dbReference type="ChEBI" id="CHEBI:30413"/>
    </ligand>
    <ligandPart>
        <name>Fe</name>
        <dbReference type="ChEBI" id="CHEBI:18248"/>
    </ligandPart>
</feature>
<dbReference type="InterPro" id="IPR036396">
    <property type="entry name" value="Cyt_P450_sf"/>
</dbReference>
<dbReference type="EMBL" id="KV441550">
    <property type="protein sequence ID" value="OAG08058.1"/>
    <property type="molecule type" value="Genomic_DNA"/>
</dbReference>
<evidence type="ECO:0000256" key="5">
    <source>
        <dbReference type="ARBA" id="ARBA00023033"/>
    </source>
</evidence>
<dbReference type="InterPro" id="IPR001128">
    <property type="entry name" value="Cyt_P450"/>
</dbReference>
<keyword evidence="2 6" id="KW-0479">Metal-binding</keyword>
<dbReference type="InterPro" id="IPR017972">
    <property type="entry name" value="Cyt_P450_CS"/>
</dbReference>
<dbReference type="Pfam" id="PF00067">
    <property type="entry name" value="p450"/>
    <property type="match status" value="1"/>
</dbReference>
<evidence type="ECO:0000313" key="9">
    <source>
        <dbReference type="EMBL" id="OAG08058.1"/>
    </source>
</evidence>
<keyword evidence="8" id="KW-0812">Transmembrane</keyword>
<keyword evidence="10" id="KW-1185">Reference proteome</keyword>
<gene>
    <name evidence="9" type="ORF">CC84DRAFT_1173619</name>
</gene>
<dbReference type="InParanoid" id="A0A177CMF2"/>
<evidence type="ECO:0000256" key="2">
    <source>
        <dbReference type="ARBA" id="ARBA00022723"/>
    </source>
</evidence>
<keyword evidence="8" id="KW-0472">Membrane</keyword>
<comment type="similarity">
    <text evidence="1 7">Belongs to the cytochrome P450 family.</text>
</comment>
<dbReference type="OrthoDB" id="1103324at2759"/>
<dbReference type="Gene3D" id="1.10.630.10">
    <property type="entry name" value="Cytochrome P450"/>
    <property type="match status" value="1"/>
</dbReference>
<dbReference type="GeneID" id="28763533"/>
<dbReference type="CDD" id="cd11065">
    <property type="entry name" value="CYP64-like"/>
    <property type="match status" value="1"/>
</dbReference>
<name>A0A177CMF2_9PLEO</name>
<dbReference type="PRINTS" id="PR00385">
    <property type="entry name" value="P450"/>
</dbReference>
<keyword evidence="4 6" id="KW-0408">Iron</keyword>
<evidence type="ECO:0000256" key="6">
    <source>
        <dbReference type="PIRSR" id="PIRSR602401-1"/>
    </source>
</evidence>
<evidence type="ECO:0000256" key="3">
    <source>
        <dbReference type="ARBA" id="ARBA00023002"/>
    </source>
</evidence>
<dbReference type="InterPro" id="IPR050364">
    <property type="entry name" value="Cytochrome_P450_fung"/>
</dbReference>
<keyword evidence="6 7" id="KW-0349">Heme</keyword>
<dbReference type="PANTHER" id="PTHR46300">
    <property type="entry name" value="P450, PUTATIVE (EUROFUNG)-RELATED-RELATED"/>
    <property type="match status" value="1"/>
</dbReference>
<accession>A0A177CMF2</accession>
<sequence length="544" mass="61499">MDIQTNEVVTTITSNPFASITVLSILLLLSSTLLSFTRRPSNKLPFPPGPNPLPLLGNLHQLPLTKPFLAFTKWSRDYSAPILGLRFGRQPVVVLNTWRAVRDLFDQRGAIYSSRPYIPMVDYVVPGPYHVAFMPHDRNWRRGRAALVSFLKDEELEKVRPIQQAESTQMVFEILQEPAAFEKHVLRAFCAVILESVYGVRGTREMTDRFFEIQDEWAGILDMGAMPPLDVFPWLRYVPSVLTPWPGWRKRSARLAVAQRGYYKELFERGRKGVGEGRAKESFLAKLLERREKEGFTDIELVYIAGFLIEAGADTTAVASLIFILAVAAHPDVQRRAQEEVDGVFGDQIPTDIEAVKVPYLQAILWEVLRWRPSFPLSLPHATSKDDIYEGYFIPAGTTALMNTWAINHNEEDFPNPDAFDPTRWLVEESSSPLPGYSSDSVFVSTDDSSRRRSYAFGAGRRVCAGQEMAERNLLLTMAKLLWAFDMRPEAGTTLDTNVETGFKDAVLTGPKESKIEFTVRSEAKEQLIWKEWEGADAVLSKFG</sequence>
<evidence type="ECO:0000256" key="8">
    <source>
        <dbReference type="SAM" id="Phobius"/>
    </source>
</evidence>
<dbReference type="PRINTS" id="PR00463">
    <property type="entry name" value="EP450I"/>
</dbReference>
<feature type="transmembrane region" description="Helical" evidence="8">
    <location>
        <begin position="17"/>
        <end position="36"/>
    </location>
</feature>
<comment type="cofactor">
    <cofactor evidence="6">
        <name>heme</name>
        <dbReference type="ChEBI" id="CHEBI:30413"/>
    </cofactor>
</comment>
<dbReference type="STRING" id="1460663.A0A177CMF2"/>
<evidence type="ECO:0000256" key="1">
    <source>
        <dbReference type="ARBA" id="ARBA00010617"/>
    </source>
</evidence>
<dbReference type="PANTHER" id="PTHR46300:SF2">
    <property type="entry name" value="CYTOCHROME P450 MONOOXYGENASE ALNH-RELATED"/>
    <property type="match status" value="1"/>
</dbReference>
<dbReference type="AlphaFoldDB" id="A0A177CMF2"/>
<dbReference type="Proteomes" id="UP000077069">
    <property type="component" value="Unassembled WGS sequence"/>
</dbReference>
<keyword evidence="8" id="KW-1133">Transmembrane helix</keyword>
<keyword evidence="5 7" id="KW-0503">Monooxygenase</keyword>
<dbReference type="SUPFAM" id="SSF48264">
    <property type="entry name" value="Cytochrome P450"/>
    <property type="match status" value="1"/>
</dbReference>
<proteinExistence type="inferred from homology"/>
<dbReference type="GO" id="GO:0005506">
    <property type="term" value="F:iron ion binding"/>
    <property type="evidence" value="ECO:0007669"/>
    <property type="project" value="InterPro"/>
</dbReference>
<evidence type="ECO:0000313" key="10">
    <source>
        <dbReference type="Proteomes" id="UP000077069"/>
    </source>
</evidence>
<dbReference type="GO" id="GO:0020037">
    <property type="term" value="F:heme binding"/>
    <property type="evidence" value="ECO:0007669"/>
    <property type="project" value="InterPro"/>
</dbReference>
<evidence type="ECO:0000256" key="7">
    <source>
        <dbReference type="RuleBase" id="RU000461"/>
    </source>
</evidence>
<dbReference type="PROSITE" id="PS00086">
    <property type="entry name" value="CYTOCHROME_P450"/>
    <property type="match status" value="1"/>
</dbReference>
<dbReference type="RefSeq" id="XP_018038423.1">
    <property type="nucleotide sequence ID" value="XM_018180047.1"/>
</dbReference>
<dbReference type="GO" id="GO:0016705">
    <property type="term" value="F:oxidoreductase activity, acting on paired donors, with incorporation or reduction of molecular oxygen"/>
    <property type="evidence" value="ECO:0007669"/>
    <property type="project" value="InterPro"/>
</dbReference>
<keyword evidence="3 7" id="KW-0560">Oxidoreductase</keyword>
<dbReference type="GO" id="GO:0004497">
    <property type="term" value="F:monooxygenase activity"/>
    <property type="evidence" value="ECO:0007669"/>
    <property type="project" value="UniProtKB-KW"/>
</dbReference>
<evidence type="ECO:0000256" key="4">
    <source>
        <dbReference type="ARBA" id="ARBA00023004"/>
    </source>
</evidence>
<reference evidence="9 10" key="1">
    <citation type="submission" date="2016-05" db="EMBL/GenBank/DDBJ databases">
        <title>Comparative analysis of secretome profiles of manganese(II)-oxidizing ascomycete fungi.</title>
        <authorList>
            <consortium name="DOE Joint Genome Institute"/>
            <person name="Zeiner C.A."/>
            <person name="Purvine S.O."/>
            <person name="Zink E.M."/>
            <person name="Wu S."/>
            <person name="Pasa-Tolic L."/>
            <person name="Chaput D.L."/>
            <person name="Haridas S."/>
            <person name="Grigoriev I.V."/>
            <person name="Santelli C.M."/>
            <person name="Hansel C.M."/>
        </authorList>
    </citation>
    <scope>NUCLEOTIDE SEQUENCE [LARGE SCALE GENOMIC DNA]</scope>
    <source>
        <strain evidence="9 10">AP3s5-JAC2a</strain>
    </source>
</reference>